<evidence type="ECO:0000313" key="1">
    <source>
        <dbReference type="EMBL" id="KAJ8713969.1"/>
    </source>
</evidence>
<gene>
    <name evidence="1" type="ORF">PYW08_007589</name>
</gene>
<organism evidence="1 2">
    <name type="scientific">Mythimna loreyi</name>
    <dbReference type="NCBI Taxonomy" id="667449"/>
    <lineage>
        <taxon>Eukaryota</taxon>
        <taxon>Metazoa</taxon>
        <taxon>Ecdysozoa</taxon>
        <taxon>Arthropoda</taxon>
        <taxon>Hexapoda</taxon>
        <taxon>Insecta</taxon>
        <taxon>Pterygota</taxon>
        <taxon>Neoptera</taxon>
        <taxon>Endopterygota</taxon>
        <taxon>Lepidoptera</taxon>
        <taxon>Glossata</taxon>
        <taxon>Ditrysia</taxon>
        <taxon>Noctuoidea</taxon>
        <taxon>Noctuidae</taxon>
        <taxon>Noctuinae</taxon>
        <taxon>Hadenini</taxon>
        <taxon>Mythimna</taxon>
    </lineage>
</organism>
<comment type="caution">
    <text evidence="1">The sequence shown here is derived from an EMBL/GenBank/DDBJ whole genome shotgun (WGS) entry which is preliminary data.</text>
</comment>
<protein>
    <submittedName>
        <fullName evidence="1">Uncharacterized protein</fullName>
    </submittedName>
</protein>
<name>A0ACC2QCQ1_9NEOP</name>
<dbReference type="EMBL" id="CM056796">
    <property type="protein sequence ID" value="KAJ8713969.1"/>
    <property type="molecule type" value="Genomic_DNA"/>
</dbReference>
<sequence>MSIDTENDFSDFKLPPIFEDLNERVKEYLLKPERLSIHQWERSQSHWHRESNIDSLFIHDDDDFGPDTTLEVVRDPITGEITGLEEVTIPVEDDEDSLSMSRAPLPPSLATRGTTTQSPFLPAGFEEELEKMLADAANGDINIDLDNEEPGKFLGEDILNTAPGSKDTVLFADDGFTLLNAPKESDETAEDKENVDIHVKINLEEVVDNNAHLVDLWKDEEVQEKKPHRPAKKLELDSDADNDNFLEATIIRPPVELPEIPVLNITSSAAKQGVTSTDWAEMIDVSQPVPEFREIIKDPAQTYPFELDNFQKQAILKLEEGHHVFVAAHTSAGKTVVAEYAIAMSRRNCTRAIYTSPIKALSNQKYNDFNKMFGEVGLLTGDLQINATASCLVMTTEILRSMLYCGSDVTRDLEFVIFDEVHYINNAERGYVWEEVLILLPAHVSIVMLSATVPNTLQFADWVGRTKKRKVYVVSTPKRPVPLCHYLYTGTGGKSKNERFLVVDQEGNFQLRGYNEAVAAKKARENEYKKNFGPKGGKMYMNPKAEQTMWVAFIDHLKQQDKLPVVAFTLSRNRCDQNAESLMSVDLTTAKEKGHIRSFFQKCLQRLKEPDRRLPQVIRLQRVLENGIGVHHSGILPLLKEIVEMLFQSGFVKILFATETFAMGVNMPARTVVFDETTKYDGLQRRTLAPAEYIQMAGRAGRRGLDDTGTVIILCKEGVPDLVTLKGMMLGIPQKLSSQFRLTYAMILSLLRAATVSVEGMMQRSFREFNQICQADNYRKQLQLAEKEYSEKCSTPLPSHLAPLAAFYDTAAAYIDVLNEIMPILLNTAKVAKEMVPGKVLIVSAGPYMNQLGVLLNNNGPRQTPYKVLVLDAKIQDDAKYNFEIDENWYRMLSFSALYDSTGTEESTLAHTILCIAPKNIIAVTKMNLKIDPKVIIDDWERRQMPRFKDAPVGSSCSSAVQELSRISHAVCSGATTLEHVSLTQSLSITTGEILSSLDKMNKCMKELQEHKKCTDIANFKTEFAIVYERKLTERKRDKYKRLLSFENLALYPDYQRRLMVLRELSYIDEHDSVILKGRVACGMGTNELIISELVFRNVFTDKTPAEIAALLSCFVFQARTQIDNQLTEKLMEGVKAIEQIDAELTAIESKYLVGQFEGQAERLNFGLVRVVYEWALEKPFAEIMDLTDVQEGIIVRCIQQLHELLVDVKDAAVAVGDPKLQAKMMEASTAIKRDIVFAASLYTTQKETIKLVKLNERAGATRLKLNQQNKSNSSMYREIVLAASWTSDSKTNNEGKIVEETVSTEGRKENNKAEINKPKLDKSPEAIEKSELEGTEKMDNTWRKPKNIKRPVAHKKPTANAKSQDKKNEKNPTANEKQDEAKPKDSNVRLGQFDNWSDYA</sequence>
<proteinExistence type="predicted"/>
<dbReference type="Proteomes" id="UP001231649">
    <property type="component" value="Chromosome 20"/>
</dbReference>
<keyword evidence="2" id="KW-1185">Reference proteome</keyword>
<accession>A0ACC2QCQ1</accession>
<evidence type="ECO:0000313" key="2">
    <source>
        <dbReference type="Proteomes" id="UP001231649"/>
    </source>
</evidence>
<reference evidence="1" key="1">
    <citation type="submission" date="2023-03" db="EMBL/GenBank/DDBJ databases">
        <title>Chromosome-level genomes of two armyworms, Mythimna separata and Mythimna loreyi, provide insights into the biosynthesis and reception of sex pheromones.</title>
        <authorList>
            <person name="Zhao H."/>
        </authorList>
    </citation>
    <scope>NUCLEOTIDE SEQUENCE</scope>
    <source>
        <strain evidence="1">BeijingLab</strain>
    </source>
</reference>